<dbReference type="EMBL" id="BARS01045547">
    <property type="protein sequence ID" value="GAG33961.1"/>
    <property type="molecule type" value="Genomic_DNA"/>
</dbReference>
<sequence length="64" mass="7537">VEKTKDKQVTIKANMVTSKLDGSNRTENLMTVQRKGITTFYEEEIEQELRGYYERLYSQGFIKV</sequence>
<comment type="caution">
    <text evidence="1">The sequence shown here is derived from an EMBL/GenBank/DDBJ whole genome shotgun (WGS) entry which is preliminary data.</text>
</comment>
<organism evidence="1">
    <name type="scientific">marine sediment metagenome</name>
    <dbReference type="NCBI Taxonomy" id="412755"/>
    <lineage>
        <taxon>unclassified sequences</taxon>
        <taxon>metagenomes</taxon>
        <taxon>ecological metagenomes</taxon>
    </lineage>
</organism>
<feature type="non-terminal residue" evidence="1">
    <location>
        <position position="1"/>
    </location>
</feature>
<proteinExistence type="predicted"/>
<gene>
    <name evidence="1" type="ORF">S01H1_68674</name>
</gene>
<protein>
    <submittedName>
        <fullName evidence="1">Uncharacterized protein</fullName>
    </submittedName>
</protein>
<dbReference type="AlphaFoldDB" id="X0YAU4"/>
<reference evidence="1" key="1">
    <citation type="journal article" date="2014" name="Front. Microbiol.">
        <title>High frequency of phylogenetically diverse reductive dehalogenase-homologous genes in deep subseafloor sedimentary metagenomes.</title>
        <authorList>
            <person name="Kawai M."/>
            <person name="Futagami T."/>
            <person name="Toyoda A."/>
            <person name="Takaki Y."/>
            <person name="Nishi S."/>
            <person name="Hori S."/>
            <person name="Arai W."/>
            <person name="Tsubouchi T."/>
            <person name="Morono Y."/>
            <person name="Uchiyama I."/>
            <person name="Ito T."/>
            <person name="Fujiyama A."/>
            <person name="Inagaki F."/>
            <person name="Takami H."/>
        </authorList>
    </citation>
    <scope>NUCLEOTIDE SEQUENCE</scope>
    <source>
        <strain evidence="1">Expedition CK06-06</strain>
    </source>
</reference>
<name>X0YAU4_9ZZZZ</name>
<accession>X0YAU4</accession>
<evidence type="ECO:0000313" key="1">
    <source>
        <dbReference type="EMBL" id="GAG33961.1"/>
    </source>
</evidence>